<dbReference type="Pfam" id="PF05154">
    <property type="entry name" value="TM2"/>
    <property type="match status" value="1"/>
</dbReference>
<evidence type="ECO:0000256" key="6">
    <source>
        <dbReference type="ARBA" id="ARBA00023136"/>
    </source>
</evidence>
<evidence type="ECO:0000256" key="7">
    <source>
        <dbReference type="ARBA" id="ARBA00023180"/>
    </source>
</evidence>
<name>A0A6G1S668_9ACAR</name>
<evidence type="ECO:0000256" key="1">
    <source>
        <dbReference type="ARBA" id="ARBA00004141"/>
    </source>
</evidence>
<feature type="domain" description="TM2" evidence="9">
    <location>
        <begin position="75"/>
        <end position="123"/>
    </location>
</feature>
<proteinExistence type="inferred from homology"/>
<evidence type="ECO:0000256" key="8">
    <source>
        <dbReference type="SAM" id="Phobius"/>
    </source>
</evidence>
<comment type="similarity">
    <text evidence="2">Belongs to the TM2 family.</text>
</comment>
<dbReference type="AlphaFoldDB" id="A0A6G1S668"/>
<accession>A0A6G1S668</accession>
<protein>
    <submittedName>
        <fullName evidence="10">TM2 domain-containing protein CG10795</fullName>
    </submittedName>
</protein>
<feature type="transmembrane region" description="Helical" evidence="8">
    <location>
        <begin position="105"/>
        <end position="130"/>
    </location>
</feature>
<evidence type="ECO:0000256" key="2">
    <source>
        <dbReference type="ARBA" id="ARBA00008284"/>
    </source>
</evidence>
<dbReference type="PANTHER" id="PTHR21016">
    <property type="entry name" value="BETA-AMYLOID BINDING PROTEIN-RELATED"/>
    <property type="match status" value="1"/>
</dbReference>
<dbReference type="InterPro" id="IPR007829">
    <property type="entry name" value="TM2"/>
</dbReference>
<dbReference type="PANTHER" id="PTHR21016:SF1">
    <property type="entry name" value="TM2 DOMAIN-CONTAINING PROTEIN 1"/>
    <property type="match status" value="1"/>
</dbReference>
<evidence type="ECO:0000259" key="9">
    <source>
        <dbReference type="Pfam" id="PF05154"/>
    </source>
</evidence>
<dbReference type="GO" id="GO:0016020">
    <property type="term" value="C:membrane"/>
    <property type="evidence" value="ECO:0007669"/>
    <property type="project" value="UniProtKB-SubCell"/>
</dbReference>
<keyword evidence="3 8" id="KW-0812">Transmembrane</keyword>
<feature type="transmembrane region" description="Helical" evidence="8">
    <location>
        <begin position="76"/>
        <end position="93"/>
    </location>
</feature>
<gene>
    <name evidence="10" type="ORF">g.21068</name>
</gene>
<organism evidence="10">
    <name type="scientific">Aceria tosichella</name>
    <name type="common">wheat curl mite</name>
    <dbReference type="NCBI Taxonomy" id="561515"/>
    <lineage>
        <taxon>Eukaryota</taxon>
        <taxon>Metazoa</taxon>
        <taxon>Ecdysozoa</taxon>
        <taxon>Arthropoda</taxon>
        <taxon>Chelicerata</taxon>
        <taxon>Arachnida</taxon>
        <taxon>Acari</taxon>
        <taxon>Acariformes</taxon>
        <taxon>Trombidiformes</taxon>
        <taxon>Prostigmata</taxon>
        <taxon>Eupodina</taxon>
        <taxon>Eriophyoidea</taxon>
        <taxon>Eriophyidae</taxon>
        <taxon>Eriophyinae</taxon>
        <taxon>Aceriini</taxon>
        <taxon>Aceria</taxon>
    </lineage>
</organism>
<comment type="subcellular location">
    <subcellularLocation>
        <location evidence="1">Membrane</location>
        <topology evidence="1">Multi-pass membrane protein</topology>
    </subcellularLocation>
</comment>
<keyword evidence="4" id="KW-0732">Signal</keyword>
<evidence type="ECO:0000256" key="5">
    <source>
        <dbReference type="ARBA" id="ARBA00022989"/>
    </source>
</evidence>
<keyword evidence="6 8" id="KW-0472">Membrane</keyword>
<evidence type="ECO:0000256" key="4">
    <source>
        <dbReference type="ARBA" id="ARBA00022729"/>
    </source>
</evidence>
<evidence type="ECO:0000256" key="3">
    <source>
        <dbReference type="ARBA" id="ARBA00022692"/>
    </source>
</evidence>
<dbReference type="InterPro" id="IPR050932">
    <property type="entry name" value="TM2D1-3-like"/>
</dbReference>
<evidence type="ECO:0000313" key="10">
    <source>
        <dbReference type="EMBL" id="MDE45657.1"/>
    </source>
</evidence>
<keyword evidence="7" id="KW-0325">Glycoprotein</keyword>
<dbReference type="EMBL" id="GGYP01000886">
    <property type="protein sequence ID" value="MDE45657.1"/>
    <property type="molecule type" value="Transcribed_RNA"/>
</dbReference>
<keyword evidence="5 8" id="KW-1133">Transmembrane helix</keyword>
<reference evidence="10" key="1">
    <citation type="submission" date="2018-10" db="EMBL/GenBank/DDBJ databases">
        <title>Transcriptome assembly of Aceria tosichella (Wheat curl mite) Type 2.</title>
        <authorList>
            <person name="Scully E.D."/>
            <person name="Geib S.M."/>
            <person name="Palmer N.A."/>
            <person name="Gupta A.K."/>
            <person name="Sarath G."/>
            <person name="Tatineni S."/>
        </authorList>
    </citation>
    <scope>NUCLEOTIDE SEQUENCE</scope>
    <source>
        <strain evidence="10">LincolnNE</strain>
    </source>
</reference>
<sequence length="154" mass="17534">MFDVDCTHLRVGQYICPARPEIDVRTQQPIYCSPNNTAPITCHLIDGLRCQENVSQNRLNDTHFILQQPCQFTEGHSFQTTLLLAVFLGMFGADRFYLGYYAIGLLKFCTFGFMLVGQLLDIILIVTQVLRPASGYYYVMDYFGPKMNITSLPT</sequence>